<evidence type="ECO:0000313" key="5">
    <source>
        <dbReference type="EMBL" id="MBB6487432.1"/>
    </source>
</evidence>
<accession>A0A7X0ME02</accession>
<comment type="caution">
    <text evidence="5">The sequence shown here is derived from an EMBL/GenBank/DDBJ whole genome shotgun (WGS) entry which is preliminary data.</text>
</comment>
<name>A0A7X0ME02_9HYPH</name>
<evidence type="ECO:0000259" key="4">
    <source>
        <dbReference type="PROSITE" id="PS51118"/>
    </source>
</evidence>
<reference evidence="5 6" key="1">
    <citation type="submission" date="2020-08" db="EMBL/GenBank/DDBJ databases">
        <title>Genomic Encyclopedia of Type Strains, Phase IV (KMG-V): Genome sequencing to study the core and pangenomes of soil and plant-associated prokaryotes.</title>
        <authorList>
            <person name="Whitman W."/>
        </authorList>
    </citation>
    <scope>NUCLEOTIDE SEQUENCE [LARGE SCALE GENOMIC DNA]</scope>
    <source>
        <strain evidence="5 6">SEMIA 4060</strain>
    </source>
</reference>
<dbReference type="InterPro" id="IPR036388">
    <property type="entry name" value="WH-like_DNA-bd_sf"/>
</dbReference>
<dbReference type="AlphaFoldDB" id="A0A7X0ME02"/>
<dbReference type="GO" id="GO:0003677">
    <property type="term" value="F:DNA binding"/>
    <property type="evidence" value="ECO:0007669"/>
    <property type="project" value="UniProtKB-KW"/>
</dbReference>
<sequence length="178" mass="20366">MIVTHAICVSMQRTSFSNFKCPAARALESVGDWWSILILRDAFQGLSRFDEFQRNLGVAPNILTRRLKHLTEEGLFERRLYNERPPRYEYVLTGKGRDFFPVLMALFTWGNQHLPAEEVAMRLADANTGEDRDPLLIDRVTGRAFHPEDTILVPGPAADDAVHERIAEMKAWFMGFDA</sequence>
<dbReference type="Proteomes" id="UP000565576">
    <property type="component" value="Unassembled WGS sequence"/>
</dbReference>
<proteinExistence type="predicted"/>
<keyword evidence="1" id="KW-0805">Transcription regulation</keyword>
<feature type="domain" description="HTH hxlR-type" evidence="4">
    <location>
        <begin position="21"/>
        <end position="118"/>
    </location>
</feature>
<evidence type="ECO:0000256" key="2">
    <source>
        <dbReference type="ARBA" id="ARBA00023125"/>
    </source>
</evidence>
<keyword evidence="3" id="KW-0804">Transcription</keyword>
<dbReference type="Gene3D" id="1.10.10.10">
    <property type="entry name" value="Winged helix-like DNA-binding domain superfamily/Winged helix DNA-binding domain"/>
    <property type="match status" value="1"/>
</dbReference>
<protein>
    <submittedName>
        <fullName evidence="5">DNA-binding HxlR family transcriptional regulator</fullName>
    </submittedName>
</protein>
<dbReference type="PROSITE" id="PS51118">
    <property type="entry name" value="HTH_HXLR"/>
    <property type="match status" value="1"/>
</dbReference>
<organism evidence="5 6">
    <name type="scientific">Rhizobium lusitanum</name>
    <dbReference type="NCBI Taxonomy" id="293958"/>
    <lineage>
        <taxon>Bacteria</taxon>
        <taxon>Pseudomonadati</taxon>
        <taxon>Pseudomonadota</taxon>
        <taxon>Alphaproteobacteria</taxon>
        <taxon>Hyphomicrobiales</taxon>
        <taxon>Rhizobiaceae</taxon>
        <taxon>Rhizobium/Agrobacterium group</taxon>
        <taxon>Rhizobium</taxon>
    </lineage>
</organism>
<dbReference type="Pfam" id="PF01638">
    <property type="entry name" value="HxlR"/>
    <property type="match status" value="1"/>
</dbReference>
<evidence type="ECO:0000256" key="3">
    <source>
        <dbReference type="ARBA" id="ARBA00023163"/>
    </source>
</evidence>
<dbReference type="PANTHER" id="PTHR33204">
    <property type="entry name" value="TRANSCRIPTIONAL REGULATOR, MARR FAMILY"/>
    <property type="match status" value="1"/>
</dbReference>
<evidence type="ECO:0000256" key="1">
    <source>
        <dbReference type="ARBA" id="ARBA00023015"/>
    </source>
</evidence>
<evidence type="ECO:0000313" key="6">
    <source>
        <dbReference type="Proteomes" id="UP000565576"/>
    </source>
</evidence>
<keyword evidence="2 5" id="KW-0238">DNA-binding</keyword>
<dbReference type="InterPro" id="IPR002577">
    <property type="entry name" value="HTH_HxlR"/>
</dbReference>
<gene>
    <name evidence="5" type="ORF">GGD46_004735</name>
</gene>
<dbReference type="SUPFAM" id="SSF46785">
    <property type="entry name" value="Winged helix' DNA-binding domain"/>
    <property type="match status" value="1"/>
</dbReference>
<dbReference type="InterPro" id="IPR036390">
    <property type="entry name" value="WH_DNA-bd_sf"/>
</dbReference>
<dbReference type="EMBL" id="JACHBG010000014">
    <property type="protein sequence ID" value="MBB6487432.1"/>
    <property type="molecule type" value="Genomic_DNA"/>
</dbReference>
<dbReference type="PANTHER" id="PTHR33204:SF17">
    <property type="entry name" value="TRANSCRIPTIONAL REGULATORY PROTEIN"/>
    <property type="match status" value="1"/>
</dbReference>